<evidence type="ECO:0008006" key="4">
    <source>
        <dbReference type="Google" id="ProtNLM"/>
    </source>
</evidence>
<dbReference type="AlphaFoldDB" id="A0A857JBF1"/>
<evidence type="ECO:0000313" key="2">
    <source>
        <dbReference type="EMBL" id="QHJ01267.1"/>
    </source>
</evidence>
<dbReference type="CDD" id="cd00063">
    <property type="entry name" value="FN3"/>
    <property type="match status" value="1"/>
</dbReference>
<reference evidence="2 3" key="1">
    <citation type="submission" date="2020-01" db="EMBL/GenBank/DDBJ databases">
        <title>Genome sequencing of strain KACC 21265.</title>
        <authorList>
            <person name="Heo J."/>
            <person name="Kim S.-J."/>
            <person name="Kim J.-S."/>
            <person name="Hong S.-B."/>
            <person name="Kwon S.-W."/>
        </authorList>
    </citation>
    <scope>NUCLEOTIDE SEQUENCE [LARGE SCALE GENOMIC DNA]</scope>
    <source>
        <strain evidence="2 3">KACC 21265</strain>
    </source>
</reference>
<proteinExistence type="predicted"/>
<feature type="chain" id="PRO_5032501086" description="Right handed beta helix domain-containing protein" evidence="1">
    <location>
        <begin position="22"/>
        <end position="674"/>
    </location>
</feature>
<name>A0A857JBF1_9BURK</name>
<dbReference type="KEGG" id="xyk:GT347_26725"/>
<keyword evidence="3" id="KW-1185">Reference proteome</keyword>
<dbReference type="EMBL" id="CP047650">
    <property type="protein sequence ID" value="QHJ01267.1"/>
    <property type="molecule type" value="Genomic_DNA"/>
</dbReference>
<protein>
    <recommendedName>
        <fullName evidence="4">Right handed beta helix domain-containing protein</fullName>
    </recommendedName>
</protein>
<dbReference type="SUPFAM" id="SSF51126">
    <property type="entry name" value="Pectin lyase-like"/>
    <property type="match status" value="1"/>
</dbReference>
<dbReference type="Gene3D" id="2.160.20.10">
    <property type="entry name" value="Single-stranded right-handed beta-helix, Pectin lyase-like"/>
    <property type="match status" value="1"/>
</dbReference>
<dbReference type="Proteomes" id="UP000464787">
    <property type="component" value="Chromosome"/>
</dbReference>
<accession>A0A857JBF1</accession>
<keyword evidence="1" id="KW-0732">Signal</keyword>
<dbReference type="InterPro" id="IPR012334">
    <property type="entry name" value="Pectin_lyas_fold"/>
</dbReference>
<evidence type="ECO:0000313" key="3">
    <source>
        <dbReference type="Proteomes" id="UP000464787"/>
    </source>
</evidence>
<dbReference type="InterPro" id="IPR003961">
    <property type="entry name" value="FN3_dom"/>
</dbReference>
<feature type="signal peptide" evidence="1">
    <location>
        <begin position="1"/>
        <end position="21"/>
    </location>
</feature>
<sequence>MKMKIGALFVGLASLSAGAQARPGPDAVTARDLWVEPPTLQAIGLEWRIEGDGNRNASVEVEYREAGQGAWLPAMPLVRSQGEKVGNLVPPRANFHPDPNRYVNPNMFAGSIFGLLPDTRYQVRLKLADPDGVRGGGSRTVEVRTRAEPMPAPGGKVYHVYPIGWTGPKQEPAFTGLMEAYYEGAASSDFQGTFPPRVKPGDTVLVHAGTYQSDRVHYLNGLPHPGYNALSTLFDGTYYLTASGTADKPIAIKAAGDGEVIFDGNGAQTFFNLMAANYNYFEGITFRNANLVFLLGLKNIAGASGFTLKHSRLYDIGRGVQDDWSGSKNFYIADNEFIGRHDPKKMMGWRGAEWEKLPGFPEKLGGPEGSEYAIKLYGQGHVVAHNYIAHWHDGVDIATYGDPDQDANGLEKRDRVPVSIDFHGNDFFNMSDNCIETDGGAHNIRVYDNRCFNSISGALSATPLLGGPVYFVRNLVYNTTTEGVMKVGTAANVLLLQNTFVGEVATDAPNQVWMNNLVLGVNPKAPLLRMNSYSNHSQADHNAYGFNPQAAVAYEWNTPPFEVGMDWSKPTVKRAFKSLADMQAATGQERHSFAAGYADLVKVSMPDRPDVQRLYAPADYDFSPAAGSPLVDAGARLPTINDGFQGKAPDIGALEAGAAPRLYGPRPWHRDAGS</sequence>
<organism evidence="2 3">
    <name type="scientific">Xylophilus rhododendri</name>
    <dbReference type="NCBI Taxonomy" id="2697032"/>
    <lineage>
        <taxon>Bacteria</taxon>
        <taxon>Pseudomonadati</taxon>
        <taxon>Pseudomonadota</taxon>
        <taxon>Betaproteobacteria</taxon>
        <taxon>Burkholderiales</taxon>
        <taxon>Xylophilus</taxon>
    </lineage>
</organism>
<dbReference type="InterPro" id="IPR011050">
    <property type="entry name" value="Pectin_lyase_fold/virulence"/>
</dbReference>
<dbReference type="RefSeq" id="WP_160555075.1">
    <property type="nucleotide sequence ID" value="NZ_CP047650.1"/>
</dbReference>
<gene>
    <name evidence="2" type="ORF">GT347_26725</name>
</gene>
<evidence type="ECO:0000256" key="1">
    <source>
        <dbReference type="SAM" id="SignalP"/>
    </source>
</evidence>